<dbReference type="EMBL" id="CP001941">
    <property type="protein sequence ID" value="ADD08848.1"/>
    <property type="molecule type" value="Genomic_DNA"/>
</dbReference>
<dbReference type="Gene3D" id="3.40.50.10770">
    <property type="entry name" value="Hypothetical protein VC1899 like domain (Restriction endonuclease-like)"/>
    <property type="match status" value="1"/>
</dbReference>
<dbReference type="KEGG" id="abi:Aboo_1039"/>
<organism evidence="2 3">
    <name type="scientific">Aciduliprofundum boonei (strain DSM 19572 / T469)</name>
    <dbReference type="NCBI Taxonomy" id="439481"/>
    <lineage>
        <taxon>Archaea</taxon>
        <taxon>Methanobacteriati</taxon>
        <taxon>Thermoplasmatota</taxon>
        <taxon>DHVE2 group</taxon>
        <taxon>Candidatus Aciduliprofundum</taxon>
    </lineage>
</organism>
<feature type="domain" description="Card1 CARF" evidence="1">
    <location>
        <begin position="28"/>
        <end position="127"/>
    </location>
</feature>
<dbReference type="Pfam" id="PF23400">
    <property type="entry name" value="CARF_Card1"/>
    <property type="match status" value="1"/>
</dbReference>
<gene>
    <name evidence="2" type="ordered locus">Aboo_1039</name>
</gene>
<dbReference type="AlphaFoldDB" id="D3T9R9"/>
<dbReference type="Proteomes" id="UP000001400">
    <property type="component" value="Chromosome"/>
</dbReference>
<proteinExistence type="predicted"/>
<reference evidence="2" key="1">
    <citation type="submission" date="2010-02" db="EMBL/GenBank/DDBJ databases">
        <title>Complete sequence of Aciduliprofundum boonei T469.</title>
        <authorList>
            <consortium name="US DOE Joint Genome Institute"/>
            <person name="Lucas S."/>
            <person name="Copeland A."/>
            <person name="Lapidus A."/>
            <person name="Cheng J.-F."/>
            <person name="Bruce D."/>
            <person name="Goodwin L."/>
            <person name="Pitluck S."/>
            <person name="Saunders E."/>
            <person name="Detter J.C."/>
            <person name="Han C."/>
            <person name="Tapia R."/>
            <person name="Land M."/>
            <person name="Hauser L."/>
            <person name="Kyrpides N."/>
            <person name="Mikhailova N."/>
            <person name="Flores G."/>
            <person name="Reysenbach A.-L."/>
            <person name="Woyke T."/>
        </authorList>
    </citation>
    <scope>NUCLEOTIDE SEQUENCE</scope>
    <source>
        <strain evidence="2">T469</strain>
    </source>
</reference>
<evidence type="ECO:0000313" key="3">
    <source>
        <dbReference type="Proteomes" id="UP000001400"/>
    </source>
</evidence>
<accession>D3T9R9</accession>
<dbReference type="InterPro" id="IPR011335">
    <property type="entry name" value="Restrct_endonuc-II-like"/>
</dbReference>
<keyword evidence="3" id="KW-1185">Reference proteome</keyword>
<protein>
    <recommendedName>
        <fullName evidence="1">Card1 CARF domain-containing protein</fullName>
    </recommendedName>
</protein>
<name>D3T9R9_ACIB4</name>
<dbReference type="HOGENOM" id="CLU_1253511_0_0_2"/>
<sequence>MVNRHEEIKMKLLSTLGWTSKVVIEAAKKLKPDENVVFYGYVNDEEKEKVEKALNEVKKELSNVKAVQVDPMNFYDCITKVNEHIDNTSVANITGGTKIMSFSLALKAALMDIPIIYLVTENGKTTIKRVPIRLSTSQRNFFKMNESDSTAVQILQALIHSQGGKMDMKTLKSKLNKGYSTISDAKSRLILANLIREEKNGRTKILVANSAAYLFGGNAL</sequence>
<evidence type="ECO:0000259" key="1">
    <source>
        <dbReference type="Pfam" id="PF23400"/>
    </source>
</evidence>
<evidence type="ECO:0000313" key="2">
    <source>
        <dbReference type="EMBL" id="ADD08848.1"/>
    </source>
</evidence>
<dbReference type="SUPFAM" id="SSF52980">
    <property type="entry name" value="Restriction endonuclease-like"/>
    <property type="match status" value="1"/>
</dbReference>
<dbReference type="InterPro" id="IPR056339">
    <property type="entry name" value="CARF_Card1"/>
</dbReference>